<evidence type="ECO:0000256" key="3">
    <source>
        <dbReference type="ARBA" id="ARBA00023163"/>
    </source>
</evidence>
<evidence type="ECO:0000313" key="6">
    <source>
        <dbReference type="Proteomes" id="UP000315648"/>
    </source>
</evidence>
<dbReference type="GO" id="GO:0003700">
    <property type="term" value="F:DNA-binding transcription factor activity"/>
    <property type="evidence" value="ECO:0007669"/>
    <property type="project" value="TreeGrafter"/>
</dbReference>
<reference evidence="5 6" key="1">
    <citation type="submission" date="2019-07" db="EMBL/GenBank/DDBJ databases">
        <title>Description of 53C-WASEF.</title>
        <authorList>
            <person name="Pitt A."/>
            <person name="Hahn M.W."/>
        </authorList>
    </citation>
    <scope>NUCLEOTIDE SEQUENCE [LARGE SCALE GENOMIC DNA]</scope>
    <source>
        <strain evidence="5 6">53C-WASEF</strain>
    </source>
</reference>
<dbReference type="PROSITE" id="PS50932">
    <property type="entry name" value="HTH_LACI_2"/>
    <property type="match status" value="1"/>
</dbReference>
<dbReference type="SUPFAM" id="SSF53822">
    <property type="entry name" value="Periplasmic binding protein-like I"/>
    <property type="match status" value="1"/>
</dbReference>
<sequence length="342" mass="37722">MADVKKRITIAEVARRAGVSRTAVSYALRDDPNIAVATRERIRKVADALGYRPDPTLAKLMAHLHGGRGRRYAGKLAFLNVHEDCDYWRDVPALSDFRRSAETRAGELGYETEEFWLYEPGRTPKRLAQMLIARGIRGLVVGSTGRHGSVVDFPWAKFAAVTVGYSVAVPALHRVVTHHYRNTRLALAKATADGARKIGLVTGRDAEAAMEDLHLAAFLAYQQEVPAVQRVPPLRRDQASPRELSEWFARHRPDVVLSTADGVDEFASAGIRVPQDTALVKLLLWADDTGEAGVLPGYDRLGGAAVNLLTGQLQHDEWGVPADPKIVQVEGRWREGASFPRR</sequence>
<dbReference type="Gene3D" id="1.10.260.40">
    <property type="entry name" value="lambda repressor-like DNA-binding domains"/>
    <property type="match status" value="1"/>
</dbReference>
<proteinExistence type="predicted"/>
<dbReference type="OrthoDB" id="183213at2"/>
<dbReference type="GO" id="GO:0000976">
    <property type="term" value="F:transcription cis-regulatory region binding"/>
    <property type="evidence" value="ECO:0007669"/>
    <property type="project" value="TreeGrafter"/>
</dbReference>
<dbReference type="PANTHER" id="PTHR30146">
    <property type="entry name" value="LACI-RELATED TRANSCRIPTIONAL REPRESSOR"/>
    <property type="match status" value="1"/>
</dbReference>
<protein>
    <submittedName>
        <fullName evidence="5">LacI family transcriptional regulator</fullName>
    </submittedName>
</protein>
<comment type="caution">
    <text evidence="5">The sequence shown here is derived from an EMBL/GenBank/DDBJ whole genome shotgun (WGS) entry which is preliminary data.</text>
</comment>
<keyword evidence="6" id="KW-1185">Reference proteome</keyword>
<dbReference type="SMART" id="SM00354">
    <property type="entry name" value="HTH_LACI"/>
    <property type="match status" value="1"/>
</dbReference>
<dbReference type="Proteomes" id="UP000315648">
    <property type="component" value="Unassembled WGS sequence"/>
</dbReference>
<feature type="domain" description="HTH lacI-type" evidence="4">
    <location>
        <begin position="8"/>
        <end position="62"/>
    </location>
</feature>
<dbReference type="Pfam" id="PF00356">
    <property type="entry name" value="LacI"/>
    <property type="match status" value="1"/>
</dbReference>
<evidence type="ECO:0000259" key="4">
    <source>
        <dbReference type="PROSITE" id="PS50932"/>
    </source>
</evidence>
<evidence type="ECO:0000313" key="5">
    <source>
        <dbReference type="EMBL" id="TSJ79262.1"/>
    </source>
</evidence>
<dbReference type="Gene3D" id="3.40.50.2300">
    <property type="match status" value="2"/>
</dbReference>
<evidence type="ECO:0000256" key="1">
    <source>
        <dbReference type="ARBA" id="ARBA00023015"/>
    </source>
</evidence>
<keyword evidence="3" id="KW-0804">Transcription</keyword>
<dbReference type="AlphaFoldDB" id="A0A556QRK9"/>
<name>A0A556QRK9_9BACT</name>
<dbReference type="InterPro" id="IPR010982">
    <property type="entry name" value="Lambda_DNA-bd_dom_sf"/>
</dbReference>
<dbReference type="EMBL" id="VMBG01000001">
    <property type="protein sequence ID" value="TSJ79262.1"/>
    <property type="molecule type" value="Genomic_DNA"/>
</dbReference>
<dbReference type="InterPro" id="IPR000843">
    <property type="entry name" value="HTH_LacI"/>
</dbReference>
<accession>A0A556QRK9</accession>
<dbReference type="PANTHER" id="PTHR30146:SF109">
    <property type="entry name" value="HTH-TYPE TRANSCRIPTIONAL REGULATOR GALS"/>
    <property type="match status" value="1"/>
</dbReference>
<organism evidence="5 6">
    <name type="scientific">Rariglobus hedericola</name>
    <dbReference type="NCBI Taxonomy" id="2597822"/>
    <lineage>
        <taxon>Bacteria</taxon>
        <taxon>Pseudomonadati</taxon>
        <taxon>Verrucomicrobiota</taxon>
        <taxon>Opitutia</taxon>
        <taxon>Opitutales</taxon>
        <taxon>Opitutaceae</taxon>
        <taxon>Rariglobus</taxon>
    </lineage>
</organism>
<keyword evidence="2" id="KW-0238">DNA-binding</keyword>
<dbReference type="SUPFAM" id="SSF47413">
    <property type="entry name" value="lambda repressor-like DNA-binding domains"/>
    <property type="match status" value="1"/>
</dbReference>
<dbReference type="RefSeq" id="WP_144229628.1">
    <property type="nucleotide sequence ID" value="NZ_CBCRVV010000020.1"/>
</dbReference>
<dbReference type="PROSITE" id="PS00356">
    <property type="entry name" value="HTH_LACI_1"/>
    <property type="match status" value="1"/>
</dbReference>
<gene>
    <name evidence="5" type="ORF">FPL22_08205</name>
</gene>
<dbReference type="InterPro" id="IPR028082">
    <property type="entry name" value="Peripla_BP_I"/>
</dbReference>
<evidence type="ECO:0000256" key="2">
    <source>
        <dbReference type="ARBA" id="ARBA00023125"/>
    </source>
</evidence>
<dbReference type="CDD" id="cd01392">
    <property type="entry name" value="HTH_LacI"/>
    <property type="match status" value="1"/>
</dbReference>
<keyword evidence="1" id="KW-0805">Transcription regulation</keyword>